<reference evidence="1 2" key="1">
    <citation type="submission" date="2023-03" db="EMBL/GenBank/DDBJ databases">
        <title>Novel Species.</title>
        <authorList>
            <person name="Ma S."/>
        </authorList>
    </citation>
    <scope>NUCLEOTIDE SEQUENCE [LARGE SCALE GENOMIC DNA]</scope>
    <source>
        <strain evidence="1 2">B11</strain>
    </source>
</reference>
<evidence type="ECO:0000313" key="2">
    <source>
        <dbReference type="Proteomes" id="UP001461341"/>
    </source>
</evidence>
<dbReference type="EMBL" id="CP121689">
    <property type="protein sequence ID" value="WZL75297.1"/>
    <property type="molecule type" value="Genomic_DNA"/>
</dbReference>
<dbReference type="PANTHER" id="PTHR36303:SF1">
    <property type="entry name" value="2',3'-CYCLIC-NUCLEOTIDE 2'-PHOSPHODIESTERASE"/>
    <property type="match status" value="1"/>
</dbReference>
<sequence length="257" mass="28210">MRFLIIGDIIGKPGRNILHKKLPEMREALAIDAVIVNGENAAGGMGITPEICEEILGYGVEVITSGNHIWDKKEISAYIDNQERLLRPLNYPPGVPGRGSIVLETRGIKWAVVNLSGRVFMPALDCPFRTVKREVETLRQITNIILVDFHAEASSEKIAMGWFLDGWVSCVFGTHTHVATADERILPKGTGYITDIGMTGSRESVIGIEIEQVLSRFLTALPTKFKVAKNDVVLNGIVVEVDDSTGKTTEISRVSVK</sequence>
<dbReference type="PANTHER" id="PTHR36303">
    <property type="entry name" value="2',3'-CYCLIC-NUCLEOTIDE 2'-PHOSPHODIESTERASE"/>
    <property type="match status" value="1"/>
</dbReference>
<organism evidence="1 2">
    <name type="scientific">Thermatribacter velox</name>
    <dbReference type="NCBI Taxonomy" id="3039681"/>
    <lineage>
        <taxon>Bacteria</taxon>
        <taxon>Pseudomonadati</taxon>
        <taxon>Atribacterota</taxon>
        <taxon>Atribacteria</taxon>
        <taxon>Atribacterales</taxon>
        <taxon>Thermatribacteraceae</taxon>
        <taxon>Thermatribacter</taxon>
    </lineage>
</organism>
<dbReference type="PIRSF" id="PIRSF004789">
    <property type="entry name" value="DR1281"/>
    <property type="match status" value="1"/>
</dbReference>
<dbReference type="RefSeq" id="WP_369017443.1">
    <property type="nucleotide sequence ID" value="NZ_CP121689.1"/>
</dbReference>
<name>A0ABZ2Y8E9_9BACT</name>
<gene>
    <name evidence="1" type="ORF">QBE54_06755</name>
</gene>
<dbReference type="NCBIfam" id="TIGR00282">
    <property type="entry name" value="TIGR00282 family metallophosphoesterase"/>
    <property type="match status" value="1"/>
</dbReference>
<dbReference type="InterPro" id="IPR005235">
    <property type="entry name" value="YmdB-like"/>
</dbReference>
<dbReference type="InterPro" id="IPR029052">
    <property type="entry name" value="Metallo-depent_PP-like"/>
</dbReference>
<dbReference type="Gene3D" id="3.60.21.10">
    <property type="match status" value="1"/>
</dbReference>
<evidence type="ECO:0000313" key="1">
    <source>
        <dbReference type="EMBL" id="WZL75297.1"/>
    </source>
</evidence>
<proteinExistence type="predicted"/>
<dbReference type="CDD" id="cd07382">
    <property type="entry name" value="MPP_DR1281"/>
    <property type="match status" value="1"/>
</dbReference>
<dbReference type="SUPFAM" id="SSF56300">
    <property type="entry name" value="Metallo-dependent phosphatases"/>
    <property type="match status" value="1"/>
</dbReference>
<protein>
    <submittedName>
        <fullName evidence="1">TIGR00282 family metallophosphoesterase</fullName>
    </submittedName>
</protein>
<keyword evidence="2" id="KW-1185">Reference proteome</keyword>
<dbReference type="Pfam" id="PF13277">
    <property type="entry name" value="YmdB"/>
    <property type="match status" value="1"/>
</dbReference>
<accession>A0ABZ2Y8E9</accession>
<dbReference type="Proteomes" id="UP001461341">
    <property type="component" value="Chromosome"/>
</dbReference>